<sequence length="281" mass="28045">MATNNFKAFALDPNANVTPQADWEALPTLLSGFTSGKASSAQVNKALRQSLFIASTLAEFVSTTLNTDILDDDDINGFMSKLTSALQLNSPGRLINIQTITTSGTYTKTLGAKHALIRAVGGGAGGGGVPATSSTTQSTAKGGESGAYIEAYVDLSSVTSLSAIIGAGGVGAIAGSNSGTSGGTTSLGSLISCPGGEPGIGGNTSAASFVSSDRASNKAPMSTGMVLVSTPTSLPNLGRVANPSAPTVGGTGGSNPLGVGGGCWRRRTRNSNKSHQCNRVW</sequence>
<dbReference type="AlphaFoldDB" id="A0AAE4DNB5"/>
<gene>
    <name evidence="1" type="ORF">O7047_10650</name>
</gene>
<dbReference type="EMBL" id="JAQGEC010000008">
    <property type="protein sequence ID" value="MDR9890692.1"/>
    <property type="molecule type" value="Genomic_DNA"/>
</dbReference>
<protein>
    <submittedName>
        <fullName evidence="1">Uncharacterized protein</fullName>
    </submittedName>
</protein>
<evidence type="ECO:0000313" key="2">
    <source>
        <dbReference type="Proteomes" id="UP001248822"/>
    </source>
</evidence>
<dbReference type="Proteomes" id="UP001248822">
    <property type="component" value="Unassembled WGS sequence"/>
</dbReference>
<comment type="caution">
    <text evidence="1">The sequence shown here is derived from an EMBL/GenBank/DDBJ whole genome shotgun (WGS) entry which is preliminary data.</text>
</comment>
<proteinExistence type="predicted"/>
<accession>A0AAE4DNB5</accession>
<name>A0AAE4DNB5_9ENTR</name>
<reference evidence="1" key="1">
    <citation type="submission" date="2022-12" db="EMBL/GenBank/DDBJ databases">
        <title>NDM-1 containing novel ST 2018 Pseudenterobacter timonensis.</title>
        <authorList>
            <person name="Halder G."/>
            <person name="Mandal S."/>
            <person name="Dutta S."/>
        </authorList>
    </citation>
    <scope>NUCLEOTIDE SEQUENCE</scope>
    <source>
        <strain evidence="1">CNCI147</strain>
    </source>
</reference>
<dbReference type="RefSeq" id="WP_310826139.1">
    <property type="nucleotide sequence ID" value="NZ_JAQGEC010000008.1"/>
</dbReference>
<evidence type="ECO:0000313" key="1">
    <source>
        <dbReference type="EMBL" id="MDR9890692.1"/>
    </source>
</evidence>
<organism evidence="1 2">
    <name type="scientific">Pseudenterobacter timonensis</name>
    <dbReference type="NCBI Taxonomy" id="1755099"/>
    <lineage>
        <taxon>Bacteria</taxon>
        <taxon>Pseudomonadati</taxon>
        <taxon>Pseudomonadota</taxon>
        <taxon>Gammaproteobacteria</taxon>
        <taxon>Enterobacterales</taxon>
        <taxon>Enterobacteriaceae</taxon>
        <taxon>Pseudenterobacter</taxon>
    </lineage>
</organism>